<dbReference type="InterPro" id="IPR011566">
    <property type="entry name" value="Ubq_synth_Coq7"/>
</dbReference>
<dbReference type="AlphaFoldDB" id="A0A5C3QXW5"/>
<keyword evidence="8" id="KW-0496">Mitochondrion</keyword>
<feature type="binding site" evidence="8">
    <location>
        <position position="86"/>
    </location>
    <ligand>
        <name>Fe cation</name>
        <dbReference type="ChEBI" id="CHEBI:24875"/>
        <label>1</label>
    </ligand>
</feature>
<feature type="binding site" evidence="8">
    <location>
        <position position="173"/>
    </location>
    <ligand>
        <name>Fe cation</name>
        <dbReference type="ChEBI" id="CHEBI:24875"/>
        <label>2</label>
    </ligand>
</feature>
<organism evidence="9 10">
    <name type="scientific">Pterulicium gracile</name>
    <dbReference type="NCBI Taxonomy" id="1884261"/>
    <lineage>
        <taxon>Eukaryota</taxon>
        <taxon>Fungi</taxon>
        <taxon>Dikarya</taxon>
        <taxon>Basidiomycota</taxon>
        <taxon>Agaricomycotina</taxon>
        <taxon>Agaricomycetes</taxon>
        <taxon>Agaricomycetidae</taxon>
        <taxon>Agaricales</taxon>
        <taxon>Pleurotineae</taxon>
        <taxon>Pterulaceae</taxon>
        <taxon>Pterulicium</taxon>
    </lineage>
</organism>
<dbReference type="UniPathway" id="UPA00232"/>
<evidence type="ECO:0000256" key="8">
    <source>
        <dbReference type="HAMAP-Rule" id="MF_03194"/>
    </source>
</evidence>
<dbReference type="GO" id="GO:0008682">
    <property type="term" value="F:3-demethoxyubiquinol 3-hydroxylase activity"/>
    <property type="evidence" value="ECO:0007669"/>
    <property type="project" value="UniProtKB-EC"/>
</dbReference>
<dbReference type="STRING" id="1884261.A0A5C3QXW5"/>
<keyword evidence="6 8" id="KW-0503">Monooxygenase</keyword>
<keyword evidence="10" id="KW-1185">Reference proteome</keyword>
<dbReference type="OrthoDB" id="275371at2759"/>
<comment type="pathway">
    <text evidence="1 8">Cofactor biosynthesis; ubiquinone biosynthesis.</text>
</comment>
<dbReference type="CDD" id="cd01042">
    <property type="entry name" value="DMQH"/>
    <property type="match status" value="1"/>
</dbReference>
<comment type="catalytic activity">
    <reaction evidence="8">
        <text>a 5-methoxy-2-methyl-3-(all-trans-polyprenyl)benzene-1,4-diol + AH2 + O2 = a 3-demethylubiquinol + A + H2O</text>
        <dbReference type="Rhea" id="RHEA:50908"/>
        <dbReference type="Rhea" id="RHEA-COMP:10859"/>
        <dbReference type="Rhea" id="RHEA-COMP:10914"/>
        <dbReference type="ChEBI" id="CHEBI:13193"/>
        <dbReference type="ChEBI" id="CHEBI:15377"/>
        <dbReference type="ChEBI" id="CHEBI:15379"/>
        <dbReference type="ChEBI" id="CHEBI:17499"/>
        <dbReference type="ChEBI" id="CHEBI:84167"/>
        <dbReference type="ChEBI" id="CHEBI:84422"/>
        <dbReference type="EC" id="1.14.99.60"/>
    </reaction>
</comment>
<gene>
    <name evidence="8" type="primary">COQ7</name>
    <name evidence="9" type="ORF">BDV98DRAFT_496484</name>
</gene>
<dbReference type="GO" id="GO:0016709">
    <property type="term" value="F:oxidoreductase activity, acting on paired donors, with incorporation or reduction of molecular oxygen, NAD(P)H as one donor, and incorporation of one atom of oxygen"/>
    <property type="evidence" value="ECO:0007669"/>
    <property type="project" value="UniProtKB-UniRule"/>
</dbReference>
<accession>A0A5C3QXW5</accession>
<dbReference type="EMBL" id="ML178814">
    <property type="protein sequence ID" value="TFL06863.1"/>
    <property type="molecule type" value="Genomic_DNA"/>
</dbReference>
<comment type="similarity">
    <text evidence="8">Belongs to the COQ7 family.</text>
</comment>
<dbReference type="SUPFAM" id="SSF47240">
    <property type="entry name" value="Ferritin-like"/>
    <property type="match status" value="1"/>
</dbReference>
<comment type="cofactor">
    <cofactor evidence="8">
        <name>Fe cation</name>
        <dbReference type="ChEBI" id="CHEBI:24875"/>
    </cofactor>
    <text evidence="8">Binds 2 iron ions per subunit.</text>
</comment>
<comment type="subunit">
    <text evidence="8">Component of a multi-subunit COQ enzyme complex, composed of at least COQ3, COQ4, COQ5, COQ6, COQ7 and COQ9.</text>
</comment>
<comment type="subcellular location">
    <subcellularLocation>
        <location evidence="8">Mitochondrion inner membrane</location>
        <topology evidence="8">Peripheral membrane protein</topology>
        <orientation evidence="8">Matrix side</orientation>
    </subcellularLocation>
</comment>
<dbReference type="GO" id="GO:0031314">
    <property type="term" value="C:extrinsic component of mitochondrial inner membrane"/>
    <property type="evidence" value="ECO:0007669"/>
    <property type="project" value="UniProtKB-UniRule"/>
</dbReference>
<evidence type="ECO:0000256" key="4">
    <source>
        <dbReference type="ARBA" id="ARBA00023002"/>
    </source>
</evidence>
<keyword evidence="8" id="KW-0999">Mitochondrion inner membrane</keyword>
<evidence type="ECO:0000313" key="10">
    <source>
        <dbReference type="Proteomes" id="UP000305067"/>
    </source>
</evidence>
<evidence type="ECO:0000256" key="6">
    <source>
        <dbReference type="ARBA" id="ARBA00023033"/>
    </source>
</evidence>
<proteinExistence type="inferred from homology"/>
<dbReference type="PANTHER" id="PTHR11237">
    <property type="entry name" value="COENZYME Q10 BIOSYNTHESIS PROTEIN 7"/>
    <property type="match status" value="1"/>
</dbReference>
<evidence type="ECO:0000256" key="2">
    <source>
        <dbReference type="ARBA" id="ARBA00022688"/>
    </source>
</evidence>
<feature type="binding site" evidence="8">
    <location>
        <position position="176"/>
    </location>
    <ligand>
        <name>Fe cation</name>
        <dbReference type="ChEBI" id="CHEBI:24875"/>
        <label>2</label>
    </ligand>
</feature>
<dbReference type="InterPro" id="IPR009078">
    <property type="entry name" value="Ferritin-like_SF"/>
</dbReference>
<dbReference type="Proteomes" id="UP000305067">
    <property type="component" value="Unassembled WGS sequence"/>
</dbReference>
<evidence type="ECO:0000256" key="3">
    <source>
        <dbReference type="ARBA" id="ARBA00022723"/>
    </source>
</evidence>
<dbReference type="PANTHER" id="PTHR11237:SF4">
    <property type="entry name" value="5-DEMETHOXYUBIQUINONE HYDROXYLASE, MITOCHONDRIAL"/>
    <property type="match status" value="1"/>
</dbReference>
<keyword evidence="5 8" id="KW-0408">Iron</keyword>
<evidence type="ECO:0000256" key="5">
    <source>
        <dbReference type="ARBA" id="ARBA00023004"/>
    </source>
</evidence>
<keyword evidence="7 8" id="KW-0472">Membrane</keyword>
<dbReference type="GO" id="GO:0046872">
    <property type="term" value="F:metal ion binding"/>
    <property type="evidence" value="ECO:0007669"/>
    <property type="project" value="UniProtKB-KW"/>
</dbReference>
<evidence type="ECO:0000256" key="1">
    <source>
        <dbReference type="ARBA" id="ARBA00004749"/>
    </source>
</evidence>
<dbReference type="GO" id="GO:0006744">
    <property type="term" value="P:ubiquinone biosynthetic process"/>
    <property type="evidence" value="ECO:0007669"/>
    <property type="project" value="UniProtKB-UniRule"/>
</dbReference>
<feature type="binding site" evidence="8">
    <location>
        <position position="135"/>
    </location>
    <ligand>
        <name>Fe cation</name>
        <dbReference type="ChEBI" id="CHEBI:24875"/>
        <label>2</label>
    </ligand>
</feature>
<keyword evidence="4 8" id="KW-0560">Oxidoreductase</keyword>
<sequence>MRSSTIARQVSRASTNYLNNVKSPATTSTPQNLSSTDRAHLDAALRVDQAGEVAANYIYMGQMAVLGRDPKTGPLIQHMWDQEKAHIAVMNKLQVQHNVRPTLLHPVAQIAGFGLGAMTALMGKQAAMACTEAVETVIGEHYDDQLKDLASLPDSHPSVPLLKKVIQEFRDDELEHLDTAVENFSQRAPAHALLSSIIGGGCKVAIELCKRF</sequence>
<reference evidence="9 10" key="1">
    <citation type="journal article" date="2019" name="Nat. Ecol. Evol.">
        <title>Megaphylogeny resolves global patterns of mushroom evolution.</title>
        <authorList>
            <person name="Varga T."/>
            <person name="Krizsan K."/>
            <person name="Foldi C."/>
            <person name="Dima B."/>
            <person name="Sanchez-Garcia M."/>
            <person name="Sanchez-Ramirez S."/>
            <person name="Szollosi G.J."/>
            <person name="Szarkandi J.G."/>
            <person name="Papp V."/>
            <person name="Albert L."/>
            <person name="Andreopoulos W."/>
            <person name="Angelini C."/>
            <person name="Antonin V."/>
            <person name="Barry K.W."/>
            <person name="Bougher N.L."/>
            <person name="Buchanan P."/>
            <person name="Buyck B."/>
            <person name="Bense V."/>
            <person name="Catcheside P."/>
            <person name="Chovatia M."/>
            <person name="Cooper J."/>
            <person name="Damon W."/>
            <person name="Desjardin D."/>
            <person name="Finy P."/>
            <person name="Geml J."/>
            <person name="Haridas S."/>
            <person name="Hughes K."/>
            <person name="Justo A."/>
            <person name="Karasinski D."/>
            <person name="Kautmanova I."/>
            <person name="Kiss B."/>
            <person name="Kocsube S."/>
            <person name="Kotiranta H."/>
            <person name="LaButti K.M."/>
            <person name="Lechner B.E."/>
            <person name="Liimatainen K."/>
            <person name="Lipzen A."/>
            <person name="Lukacs Z."/>
            <person name="Mihaltcheva S."/>
            <person name="Morgado L.N."/>
            <person name="Niskanen T."/>
            <person name="Noordeloos M.E."/>
            <person name="Ohm R.A."/>
            <person name="Ortiz-Santana B."/>
            <person name="Ovrebo C."/>
            <person name="Racz N."/>
            <person name="Riley R."/>
            <person name="Savchenko A."/>
            <person name="Shiryaev A."/>
            <person name="Soop K."/>
            <person name="Spirin V."/>
            <person name="Szebenyi C."/>
            <person name="Tomsovsky M."/>
            <person name="Tulloss R.E."/>
            <person name="Uehling J."/>
            <person name="Grigoriev I.V."/>
            <person name="Vagvolgyi C."/>
            <person name="Papp T."/>
            <person name="Martin F.M."/>
            <person name="Miettinen O."/>
            <person name="Hibbett D.S."/>
            <person name="Nagy L.G."/>
        </authorList>
    </citation>
    <scope>NUCLEOTIDE SEQUENCE [LARGE SCALE GENOMIC DNA]</scope>
    <source>
        <strain evidence="9 10">CBS 309.79</strain>
    </source>
</reference>
<comment type="function">
    <text evidence="8">Catalyzes the hydroxylation of 2-polyprenyl-3-methyl-6-methoxy-1,4-benzoquinol (DMQH2) during ubiquinone biosynthesis. Has also a structural role in the COQ enzyme complex, stabilizing other COQ polypeptides.</text>
</comment>
<protein>
    <recommendedName>
        <fullName evidence="8">5-demethoxyubiquinone hydroxylase, mitochondrial</fullName>
        <shortName evidence="8">DMQ hydroxylase</shortName>
        <ecNumber evidence="8">1.14.99.60</ecNumber>
    </recommendedName>
    <alternativeName>
        <fullName evidence="8">Ubiquinone biosynthesis monooxygenase COQ7</fullName>
    </alternativeName>
</protein>
<keyword evidence="2 8" id="KW-0831">Ubiquinone biosynthesis</keyword>
<feature type="binding site" evidence="8">
    <location>
        <position position="52"/>
    </location>
    <ligand>
        <name>Fe cation</name>
        <dbReference type="ChEBI" id="CHEBI:24875"/>
        <label>1</label>
    </ligand>
</feature>
<dbReference type="HAMAP" id="MF_01658">
    <property type="entry name" value="COQ7"/>
    <property type="match status" value="1"/>
</dbReference>
<keyword evidence="3 8" id="KW-0479">Metal-binding</keyword>
<evidence type="ECO:0000313" key="9">
    <source>
        <dbReference type="EMBL" id="TFL06863.1"/>
    </source>
</evidence>
<dbReference type="EC" id="1.14.99.60" evidence="8"/>
<evidence type="ECO:0000256" key="7">
    <source>
        <dbReference type="ARBA" id="ARBA00023136"/>
    </source>
</evidence>
<name>A0A5C3QXW5_9AGAR</name>
<dbReference type="Pfam" id="PF03232">
    <property type="entry name" value="COQ7"/>
    <property type="match status" value="1"/>
</dbReference>
<keyword evidence="9" id="KW-0830">Ubiquinone</keyword>
<feature type="binding site" evidence="8">
    <location>
        <position position="173"/>
    </location>
    <ligand>
        <name>Fe cation</name>
        <dbReference type="ChEBI" id="CHEBI:24875"/>
        <label>1</label>
    </ligand>
</feature>
<feature type="binding site" evidence="8">
    <location>
        <position position="83"/>
    </location>
    <ligand>
        <name>Fe cation</name>
        <dbReference type="ChEBI" id="CHEBI:24875"/>
        <label>1</label>
    </ligand>
</feature>
<feature type="binding site" evidence="8">
    <location>
        <position position="83"/>
    </location>
    <ligand>
        <name>Fe cation</name>
        <dbReference type="ChEBI" id="CHEBI:24875"/>
        <label>2</label>
    </ligand>
</feature>